<dbReference type="Proteomes" id="UP000054988">
    <property type="component" value="Unassembled WGS sequence"/>
</dbReference>
<evidence type="ECO:0000256" key="1">
    <source>
        <dbReference type="SAM" id="MobiDB-lite"/>
    </source>
</evidence>
<comment type="caution">
    <text evidence="2">The sequence shown here is derived from an EMBL/GenBank/DDBJ whole genome shotgun (WGS) entry which is preliminary data.</text>
</comment>
<dbReference type="AlphaFoldDB" id="A0A0W0FEM9"/>
<feature type="compositionally biased region" description="Polar residues" evidence="1">
    <location>
        <begin position="62"/>
        <end position="99"/>
    </location>
</feature>
<protein>
    <submittedName>
        <fullName evidence="2">Uncharacterized protein</fullName>
    </submittedName>
</protein>
<name>A0A0W0FEM9_MONRR</name>
<feature type="region of interest" description="Disordered" evidence="1">
    <location>
        <begin position="1"/>
        <end position="99"/>
    </location>
</feature>
<accession>A0A0W0FEM9</accession>
<proteinExistence type="predicted"/>
<evidence type="ECO:0000313" key="3">
    <source>
        <dbReference type="Proteomes" id="UP000054988"/>
    </source>
</evidence>
<organism evidence="2 3">
    <name type="scientific">Moniliophthora roreri</name>
    <name type="common">Frosty pod rot fungus</name>
    <name type="synonym">Monilia roreri</name>
    <dbReference type="NCBI Taxonomy" id="221103"/>
    <lineage>
        <taxon>Eukaryota</taxon>
        <taxon>Fungi</taxon>
        <taxon>Dikarya</taxon>
        <taxon>Basidiomycota</taxon>
        <taxon>Agaricomycotina</taxon>
        <taxon>Agaricomycetes</taxon>
        <taxon>Agaricomycetidae</taxon>
        <taxon>Agaricales</taxon>
        <taxon>Marasmiineae</taxon>
        <taxon>Marasmiaceae</taxon>
        <taxon>Moniliophthora</taxon>
    </lineage>
</organism>
<sequence length="284" mass="30927">MCKKSTIAPKSKSSHKHSPSLTTAAKSASALAPKKPKVDTSTSEATLQHPKPWPKPIHVKSSKASSDTVTVQVKSESDSQNTRSQTQKPSAVSNKTASSSCHCIPDNNVSMASSSKGKGKGKIVISDVSDSEVIVEDMYYSTKIPAHGIQGCKLTEKPEFMDQLVEYFGHAQTLQNVLNSSASVAICSGMLAPLGTFLQCVTVLPKPVNKILTPACMNHISSLLKNESDKSSDLWSPPLDYARREKDKDKYGQMTRRVLYKNHHMRRLSLLRLSATALLNYGAR</sequence>
<feature type="compositionally biased region" description="Low complexity" evidence="1">
    <location>
        <begin position="19"/>
        <end position="33"/>
    </location>
</feature>
<evidence type="ECO:0000313" key="2">
    <source>
        <dbReference type="EMBL" id="KTB34799.1"/>
    </source>
</evidence>
<dbReference type="EMBL" id="LATX01002035">
    <property type="protein sequence ID" value="KTB34799.1"/>
    <property type="molecule type" value="Genomic_DNA"/>
</dbReference>
<reference evidence="2 3" key="1">
    <citation type="submission" date="2015-12" db="EMBL/GenBank/DDBJ databases">
        <title>Draft genome sequence of Moniliophthora roreri, the causal agent of frosty pod rot of cacao.</title>
        <authorList>
            <person name="Aime M.C."/>
            <person name="Diaz-Valderrama J.R."/>
            <person name="Kijpornyongpan T."/>
            <person name="Phillips-Mora W."/>
        </authorList>
    </citation>
    <scope>NUCLEOTIDE SEQUENCE [LARGE SCALE GENOMIC DNA]</scope>
    <source>
        <strain evidence="2 3">MCA 2952</strain>
    </source>
</reference>
<gene>
    <name evidence="2" type="ORF">WG66_12629</name>
</gene>